<proteinExistence type="predicted"/>
<organism evidence="1 2">
    <name type="scientific">Nocardia stercoris</name>
    <dbReference type="NCBI Taxonomy" id="2483361"/>
    <lineage>
        <taxon>Bacteria</taxon>
        <taxon>Bacillati</taxon>
        <taxon>Actinomycetota</taxon>
        <taxon>Actinomycetes</taxon>
        <taxon>Mycobacteriales</taxon>
        <taxon>Nocardiaceae</taxon>
        <taxon>Nocardia</taxon>
    </lineage>
</organism>
<protein>
    <submittedName>
        <fullName evidence="1">Uncharacterized protein</fullName>
    </submittedName>
</protein>
<dbReference type="Proteomes" id="UP000279275">
    <property type="component" value="Unassembled WGS sequence"/>
</dbReference>
<evidence type="ECO:0000313" key="1">
    <source>
        <dbReference type="EMBL" id="RMI34869.1"/>
    </source>
</evidence>
<dbReference type="AlphaFoldDB" id="A0A3M2LBF7"/>
<comment type="caution">
    <text evidence="1">The sequence shown here is derived from an EMBL/GenBank/DDBJ whole genome shotgun (WGS) entry which is preliminary data.</text>
</comment>
<dbReference type="EMBL" id="RFFH01000001">
    <property type="protein sequence ID" value="RMI34869.1"/>
    <property type="molecule type" value="Genomic_DNA"/>
</dbReference>
<dbReference type="OrthoDB" id="4570556at2"/>
<evidence type="ECO:0000313" key="2">
    <source>
        <dbReference type="Proteomes" id="UP000279275"/>
    </source>
</evidence>
<keyword evidence="2" id="KW-1185">Reference proteome</keyword>
<accession>A0A3M2LBF7</accession>
<sequence length="117" mass="13261">MAERYDEADPAPGGILPDGQEQLIDEVFDLDDVDADLDLDLGDDEQADEVRAYERYILDPPADLVIRDYESEDNGPLMIDRELDQEWTRRRGRTELAHEDDRPAEVAAMEITEGPGD</sequence>
<dbReference type="RefSeq" id="WP_122185839.1">
    <property type="nucleotide sequence ID" value="NZ_RFFH01000001.1"/>
</dbReference>
<gene>
    <name evidence="1" type="ORF">EBN03_00365</name>
</gene>
<reference evidence="1 2" key="1">
    <citation type="submission" date="2018-10" db="EMBL/GenBank/DDBJ databases">
        <title>Isolation from cow dung.</title>
        <authorList>
            <person name="Ling L."/>
        </authorList>
    </citation>
    <scope>NUCLEOTIDE SEQUENCE [LARGE SCALE GENOMIC DNA]</scope>
    <source>
        <strain evidence="1 2">NEAU-LL90</strain>
    </source>
</reference>
<name>A0A3M2LBF7_9NOCA</name>